<reference evidence="2" key="1">
    <citation type="submission" date="2021-02" db="EMBL/GenBank/DDBJ databases">
        <authorList>
            <person name="Nowell W R."/>
        </authorList>
    </citation>
    <scope>NUCLEOTIDE SEQUENCE</scope>
</reference>
<dbReference type="InterPro" id="IPR045860">
    <property type="entry name" value="Snake_toxin-like_sf"/>
</dbReference>
<dbReference type="Proteomes" id="UP000663887">
    <property type="component" value="Unassembled WGS sequence"/>
</dbReference>
<dbReference type="EMBL" id="CAJNRG010001464">
    <property type="protein sequence ID" value="CAF2033541.1"/>
    <property type="molecule type" value="Genomic_DNA"/>
</dbReference>
<gene>
    <name evidence="2" type="ORF">CJN711_LOCUS1972</name>
    <name evidence="3" type="ORF">KQP761_LOCUS273</name>
    <name evidence="4" type="ORF">MBJ925_LOCUS1723</name>
    <name evidence="5" type="ORF">WKI299_LOCUS646</name>
    <name evidence="6" type="ORF">XDN619_LOCUS5463</name>
</gene>
<sequence>MLKHFLILLFNISFLVSITEGISCYKHTSCSPKESCIVDGNKYQCSNSEPFCFKNNIFFDVAERGCADTSTCNSSIPNPWRFCCNTDHCNQATSSVQISRSILLASIFIRVVVISSPSKTFI</sequence>
<evidence type="ECO:0000313" key="7">
    <source>
        <dbReference type="Proteomes" id="UP000663855"/>
    </source>
</evidence>
<evidence type="ECO:0000256" key="1">
    <source>
        <dbReference type="SAM" id="SignalP"/>
    </source>
</evidence>
<feature type="chain" id="PRO_5036410128" evidence="1">
    <location>
        <begin position="22"/>
        <end position="122"/>
    </location>
</feature>
<keyword evidence="1" id="KW-0732">Signal</keyword>
<dbReference type="CDD" id="cd00206">
    <property type="entry name" value="TFP_snake_toxin"/>
    <property type="match status" value="1"/>
</dbReference>
<dbReference type="Proteomes" id="UP000663824">
    <property type="component" value="Unassembled WGS sequence"/>
</dbReference>
<proteinExistence type="predicted"/>
<organism evidence="2 7">
    <name type="scientific">Rotaria magnacalcarata</name>
    <dbReference type="NCBI Taxonomy" id="392030"/>
    <lineage>
        <taxon>Eukaryota</taxon>
        <taxon>Metazoa</taxon>
        <taxon>Spiralia</taxon>
        <taxon>Gnathifera</taxon>
        <taxon>Rotifera</taxon>
        <taxon>Eurotatoria</taxon>
        <taxon>Bdelloidea</taxon>
        <taxon>Philodinida</taxon>
        <taxon>Philodinidae</taxon>
        <taxon>Rotaria</taxon>
    </lineage>
</organism>
<dbReference type="GO" id="GO:0005576">
    <property type="term" value="C:extracellular region"/>
    <property type="evidence" value="ECO:0007669"/>
    <property type="project" value="InterPro"/>
</dbReference>
<evidence type="ECO:0000313" key="2">
    <source>
        <dbReference type="EMBL" id="CAF0993437.1"/>
    </source>
</evidence>
<accession>A0A814G8T3</accession>
<dbReference type="EMBL" id="CAJNRF010000041">
    <property type="protein sequence ID" value="CAF1931672.1"/>
    <property type="molecule type" value="Genomic_DNA"/>
</dbReference>
<feature type="signal peptide" evidence="1">
    <location>
        <begin position="1"/>
        <end position="21"/>
    </location>
</feature>
<dbReference type="SUPFAM" id="SSF57302">
    <property type="entry name" value="Snake toxin-like"/>
    <property type="match status" value="1"/>
</dbReference>
<protein>
    <submittedName>
        <fullName evidence="2">Uncharacterized protein</fullName>
    </submittedName>
</protein>
<comment type="caution">
    <text evidence="2">The sequence shown here is derived from an EMBL/GenBank/DDBJ whole genome shotgun (WGS) entry which is preliminary data.</text>
</comment>
<evidence type="ECO:0000313" key="4">
    <source>
        <dbReference type="EMBL" id="CAF1919531.1"/>
    </source>
</evidence>
<evidence type="ECO:0000313" key="6">
    <source>
        <dbReference type="EMBL" id="CAF2033541.1"/>
    </source>
</evidence>
<dbReference type="InterPro" id="IPR003571">
    <property type="entry name" value="Snake_3FTx"/>
</dbReference>
<dbReference type="Proteomes" id="UP000663856">
    <property type="component" value="Unassembled WGS sequence"/>
</dbReference>
<dbReference type="AlphaFoldDB" id="A0A814G8T3"/>
<dbReference type="EMBL" id="CAJNOV010000125">
    <property type="protein sequence ID" value="CAF0993437.1"/>
    <property type="molecule type" value="Genomic_DNA"/>
</dbReference>
<name>A0A814G8T3_9BILA</name>
<dbReference type="OrthoDB" id="10306299at2759"/>
<dbReference type="EMBL" id="CAJNRE010000110">
    <property type="protein sequence ID" value="CAF1919531.1"/>
    <property type="molecule type" value="Genomic_DNA"/>
</dbReference>
<evidence type="ECO:0000313" key="3">
    <source>
        <dbReference type="EMBL" id="CAF1209789.1"/>
    </source>
</evidence>
<evidence type="ECO:0000313" key="5">
    <source>
        <dbReference type="EMBL" id="CAF1931672.1"/>
    </source>
</evidence>
<dbReference type="GO" id="GO:0090729">
    <property type="term" value="F:toxin activity"/>
    <property type="evidence" value="ECO:0007669"/>
    <property type="project" value="InterPro"/>
</dbReference>
<dbReference type="EMBL" id="CAJNOW010000023">
    <property type="protein sequence ID" value="CAF1209789.1"/>
    <property type="molecule type" value="Genomic_DNA"/>
</dbReference>
<dbReference type="Proteomes" id="UP000663834">
    <property type="component" value="Unassembled WGS sequence"/>
</dbReference>
<dbReference type="Proteomes" id="UP000663855">
    <property type="component" value="Unassembled WGS sequence"/>
</dbReference>